<protein>
    <submittedName>
        <fullName evidence="2">Uncharacterized protein</fullName>
    </submittedName>
</protein>
<keyword evidence="3" id="KW-1185">Reference proteome</keyword>
<sequence>MIARDKTGQETGRMTPLDEDGHGRGAGPVRAGSADQQGSDLRRSDQRIPDEQTGSRHRAVDAPISYDYDYDDADGHRILRVRPTRQQWQDLPAVLALATRLDADRDGCFKV</sequence>
<organism evidence="2 3">
    <name type="scientific">Claviceps africana</name>
    <dbReference type="NCBI Taxonomy" id="83212"/>
    <lineage>
        <taxon>Eukaryota</taxon>
        <taxon>Fungi</taxon>
        <taxon>Dikarya</taxon>
        <taxon>Ascomycota</taxon>
        <taxon>Pezizomycotina</taxon>
        <taxon>Sordariomycetes</taxon>
        <taxon>Hypocreomycetidae</taxon>
        <taxon>Hypocreales</taxon>
        <taxon>Clavicipitaceae</taxon>
        <taxon>Claviceps</taxon>
    </lineage>
</organism>
<feature type="region of interest" description="Disordered" evidence="1">
    <location>
        <begin position="1"/>
        <end position="62"/>
    </location>
</feature>
<dbReference type="EMBL" id="SRPY01000919">
    <property type="protein sequence ID" value="KAG5916123.1"/>
    <property type="molecule type" value="Genomic_DNA"/>
</dbReference>
<feature type="non-terminal residue" evidence="2">
    <location>
        <position position="1"/>
    </location>
</feature>
<dbReference type="OrthoDB" id="1678912at2759"/>
<evidence type="ECO:0000313" key="2">
    <source>
        <dbReference type="EMBL" id="KAG5916123.1"/>
    </source>
</evidence>
<dbReference type="Proteomes" id="UP000811619">
    <property type="component" value="Unassembled WGS sequence"/>
</dbReference>
<accession>A0A8K0J3E4</accession>
<feature type="compositionally biased region" description="Basic and acidic residues" evidence="1">
    <location>
        <begin position="40"/>
        <end position="60"/>
    </location>
</feature>
<dbReference type="AlphaFoldDB" id="A0A8K0J3E4"/>
<proteinExistence type="predicted"/>
<evidence type="ECO:0000256" key="1">
    <source>
        <dbReference type="SAM" id="MobiDB-lite"/>
    </source>
</evidence>
<gene>
    <name evidence="2" type="ORF">E4U42_007796</name>
</gene>
<reference evidence="2" key="1">
    <citation type="journal article" date="2020" name="bioRxiv">
        <title>Whole genome comparisons of ergot fungi reveals the divergence and evolution of species within the genus Claviceps are the result of varying mechanisms driving genome evolution and host range expansion.</title>
        <authorList>
            <person name="Wyka S.A."/>
            <person name="Mondo S.J."/>
            <person name="Liu M."/>
            <person name="Dettman J."/>
            <person name="Nalam V."/>
            <person name="Broders K.D."/>
        </authorList>
    </citation>
    <scope>NUCLEOTIDE SEQUENCE</scope>
    <source>
        <strain evidence="2">CCC 489</strain>
    </source>
</reference>
<comment type="caution">
    <text evidence="2">The sequence shown here is derived from an EMBL/GenBank/DDBJ whole genome shotgun (WGS) entry which is preliminary data.</text>
</comment>
<evidence type="ECO:0000313" key="3">
    <source>
        <dbReference type="Proteomes" id="UP000811619"/>
    </source>
</evidence>
<name>A0A8K0J3E4_9HYPO</name>